<dbReference type="SUPFAM" id="SSF52540">
    <property type="entry name" value="P-loop containing nucleoside triphosphate hydrolases"/>
    <property type="match status" value="1"/>
</dbReference>
<dbReference type="InterPro" id="IPR027417">
    <property type="entry name" value="P-loop_NTPase"/>
</dbReference>
<dbReference type="AlphaFoldDB" id="A0A9X2TJA9"/>
<dbReference type="Pfam" id="PF01656">
    <property type="entry name" value="CbiA"/>
    <property type="match status" value="1"/>
</dbReference>
<dbReference type="InterPro" id="IPR048089">
    <property type="entry name" value="McdA"/>
</dbReference>
<feature type="domain" description="AAA+ ATPase" evidence="1">
    <location>
        <begin position="1"/>
        <end position="128"/>
    </location>
</feature>
<evidence type="ECO:0000259" key="1">
    <source>
        <dbReference type="SMART" id="SM00382"/>
    </source>
</evidence>
<organism evidence="2 3">
    <name type="scientific">Salinibacter ruber</name>
    <dbReference type="NCBI Taxonomy" id="146919"/>
    <lineage>
        <taxon>Bacteria</taxon>
        <taxon>Pseudomonadati</taxon>
        <taxon>Rhodothermota</taxon>
        <taxon>Rhodothermia</taxon>
        <taxon>Rhodothermales</taxon>
        <taxon>Salinibacteraceae</taxon>
        <taxon>Salinibacter</taxon>
    </lineage>
</organism>
<dbReference type="CDD" id="cd02042">
    <property type="entry name" value="ParAB_family"/>
    <property type="match status" value="1"/>
</dbReference>
<name>A0A9X2TJA9_9BACT</name>
<dbReference type="PANTHER" id="PTHR13696">
    <property type="entry name" value="P-LOOP CONTAINING NUCLEOSIDE TRIPHOSPHATE HYDROLASE"/>
    <property type="match status" value="1"/>
</dbReference>
<dbReference type="PIRSF" id="PIRSF009320">
    <property type="entry name" value="Nuc_binding_HP_1000"/>
    <property type="match status" value="1"/>
</dbReference>
<reference evidence="2" key="1">
    <citation type="submission" date="2022-08" db="EMBL/GenBank/DDBJ databases">
        <title>Genomic Encyclopedia of Type Strains, Phase V (KMG-V): Genome sequencing to study the core and pangenomes of soil and plant-associated prokaryotes.</title>
        <authorList>
            <person name="Whitman W."/>
        </authorList>
    </citation>
    <scope>NUCLEOTIDE SEQUENCE</scope>
    <source>
        <strain evidence="2">SP3049</strain>
    </source>
</reference>
<dbReference type="PANTHER" id="PTHR13696:SF96">
    <property type="entry name" value="COBQ_COBB_MIND_PARA NUCLEOTIDE BINDING DOMAIN-CONTAINING PROTEIN"/>
    <property type="match status" value="1"/>
</dbReference>
<dbReference type="SMART" id="SM00382">
    <property type="entry name" value="AAA"/>
    <property type="match status" value="1"/>
</dbReference>
<sequence length="211" mass="21948">MPLVIGIVSPKGGSGKTTTAIHLARSIQQTGDSVAILDTDPQGSALAWASKRDEGPLIPVLDGDTDAVQRVLDREGATYDVVVIDGAAKIEPRTGHVVGASDVCLIPVQPTPLDAWGAEQVVETVAGSGTPAGFLITQQKPRTNLASQVAEGLEQKYGLPVLDARLSHRVAFAESMFGGSTALDTSGAGKAKEEIEALTDELKTFIQNHVG</sequence>
<protein>
    <submittedName>
        <fullName evidence="2">Chromosome partitioning protein</fullName>
    </submittedName>
</protein>
<dbReference type="RefSeq" id="WP_259124770.1">
    <property type="nucleotide sequence ID" value="NZ_JANUAE010000028.1"/>
</dbReference>
<accession>A0A9X2TJA9</accession>
<dbReference type="InterPro" id="IPR002586">
    <property type="entry name" value="CobQ/CobB/MinD/ParA_Nub-bd_dom"/>
</dbReference>
<evidence type="ECO:0000313" key="2">
    <source>
        <dbReference type="EMBL" id="MCS3712121.1"/>
    </source>
</evidence>
<dbReference type="InterPro" id="IPR003593">
    <property type="entry name" value="AAA+_ATPase"/>
</dbReference>
<dbReference type="InterPro" id="IPR050678">
    <property type="entry name" value="DNA_Partitioning_ATPase"/>
</dbReference>
<evidence type="ECO:0000313" key="3">
    <source>
        <dbReference type="Proteomes" id="UP001155057"/>
    </source>
</evidence>
<dbReference type="NCBIfam" id="NF041546">
    <property type="entry name" value="ParA_partition"/>
    <property type="match status" value="1"/>
</dbReference>
<proteinExistence type="predicted"/>
<gene>
    <name evidence="2" type="ORF">GGP61_003759</name>
</gene>
<dbReference type="EMBL" id="JANUAE010000028">
    <property type="protein sequence ID" value="MCS3712121.1"/>
    <property type="molecule type" value="Genomic_DNA"/>
</dbReference>
<dbReference type="Gene3D" id="3.40.50.300">
    <property type="entry name" value="P-loop containing nucleotide triphosphate hydrolases"/>
    <property type="match status" value="1"/>
</dbReference>
<dbReference type="Proteomes" id="UP001155057">
    <property type="component" value="Unassembled WGS sequence"/>
</dbReference>
<comment type="caution">
    <text evidence="2">The sequence shown here is derived from an EMBL/GenBank/DDBJ whole genome shotgun (WGS) entry which is preliminary data.</text>
</comment>